<dbReference type="OMA" id="VCTIYLK"/>
<sequence>MSKGAYTNPAITWKNGVVALVMLLGFIGPLNIAMWLWGAGAYCPAIPMFAIMENINDKMSKPNPDGGADLIWGTGVCTIYLKPYDEQYDEVESSGNHFGIKVVMHEFIHCLQHGLVSGDADPAVRYDTIDVIVENKCGIPDVYASKTVAAFAALPAEFRLIKKVVVFYACGNGYEYTQAEIEDKVYGAGCPGMSPNQGPWEDLNGFGEGDAEYYSMNTIMPAVVQPWTTPYNGPAEWTQKNTECLQRCGLPGNDKFRIGDLSEKHVEDQMIPALRDGGYDDCRNNCIGELVIKFLLERRPATTVAEILDVWKGAGSVGFGASWETSIGESWQDFSKALERSSSYTNDASSDGSPGQAKGDEYIPEFTPAKIGGLTAALVFVSFCCFVKLVLLVRNVVTAHRANAEPSSAV</sequence>
<organism evidence="2 3">
    <name type="scientific">Micromonas commoda (strain RCC299 / NOUM17 / CCMP2709)</name>
    <name type="common">Picoplanktonic green alga</name>
    <dbReference type="NCBI Taxonomy" id="296587"/>
    <lineage>
        <taxon>Eukaryota</taxon>
        <taxon>Viridiplantae</taxon>
        <taxon>Chlorophyta</taxon>
        <taxon>Mamiellophyceae</taxon>
        <taxon>Mamiellales</taxon>
        <taxon>Mamiellaceae</taxon>
        <taxon>Micromonas</taxon>
    </lineage>
</organism>
<proteinExistence type="predicted"/>
<evidence type="ECO:0000256" key="1">
    <source>
        <dbReference type="SAM" id="Phobius"/>
    </source>
</evidence>
<protein>
    <submittedName>
        <fullName evidence="2">Uncharacterized protein</fullName>
    </submittedName>
</protein>
<keyword evidence="3" id="KW-1185">Reference proteome</keyword>
<evidence type="ECO:0000313" key="3">
    <source>
        <dbReference type="Proteomes" id="UP000002009"/>
    </source>
</evidence>
<dbReference type="InParanoid" id="C1EG74"/>
<dbReference type="Proteomes" id="UP000002009">
    <property type="component" value="Chromosome 13"/>
</dbReference>
<name>C1EG74_MICCC</name>
<dbReference type="KEGG" id="mis:MICPUN_103758"/>
<evidence type="ECO:0000313" key="2">
    <source>
        <dbReference type="EMBL" id="ACO66973.1"/>
    </source>
</evidence>
<dbReference type="GeneID" id="8248644"/>
<dbReference type="RefSeq" id="XP_002505715.1">
    <property type="nucleotide sequence ID" value="XM_002505669.1"/>
</dbReference>
<gene>
    <name evidence="2" type="ORF">MICPUN_103758</name>
</gene>
<feature type="transmembrane region" description="Helical" evidence="1">
    <location>
        <begin position="371"/>
        <end position="393"/>
    </location>
</feature>
<keyword evidence="1" id="KW-0812">Transmembrane</keyword>
<dbReference type="EMBL" id="CP001331">
    <property type="protein sequence ID" value="ACO66973.1"/>
    <property type="molecule type" value="Genomic_DNA"/>
</dbReference>
<feature type="transmembrane region" description="Helical" evidence="1">
    <location>
        <begin position="12"/>
        <end position="37"/>
    </location>
</feature>
<dbReference type="AlphaFoldDB" id="C1EG74"/>
<dbReference type="OrthoDB" id="10431799at2759"/>
<reference evidence="2 3" key="1">
    <citation type="journal article" date="2009" name="Science">
        <title>Green evolution and dynamic adaptations revealed by genomes of the marine picoeukaryotes Micromonas.</title>
        <authorList>
            <person name="Worden A.Z."/>
            <person name="Lee J.H."/>
            <person name="Mock T."/>
            <person name="Rouze P."/>
            <person name="Simmons M.P."/>
            <person name="Aerts A.L."/>
            <person name="Allen A.E."/>
            <person name="Cuvelier M.L."/>
            <person name="Derelle E."/>
            <person name="Everett M.V."/>
            <person name="Foulon E."/>
            <person name="Grimwood J."/>
            <person name="Gundlach H."/>
            <person name="Henrissat B."/>
            <person name="Napoli C."/>
            <person name="McDonald S.M."/>
            <person name="Parker M.S."/>
            <person name="Rombauts S."/>
            <person name="Salamov A."/>
            <person name="Von Dassow P."/>
            <person name="Badger J.H."/>
            <person name="Coutinho P.M."/>
            <person name="Demir E."/>
            <person name="Dubchak I."/>
            <person name="Gentemann C."/>
            <person name="Eikrem W."/>
            <person name="Gready J.E."/>
            <person name="John U."/>
            <person name="Lanier W."/>
            <person name="Lindquist E.A."/>
            <person name="Lucas S."/>
            <person name="Mayer K.F."/>
            <person name="Moreau H."/>
            <person name="Not F."/>
            <person name="Otillar R."/>
            <person name="Panaud O."/>
            <person name="Pangilinan J."/>
            <person name="Paulsen I."/>
            <person name="Piegu B."/>
            <person name="Poliakov A."/>
            <person name="Robbens S."/>
            <person name="Schmutz J."/>
            <person name="Toulza E."/>
            <person name="Wyss T."/>
            <person name="Zelensky A."/>
            <person name="Zhou K."/>
            <person name="Armbrust E.V."/>
            <person name="Bhattacharya D."/>
            <person name="Goodenough U.W."/>
            <person name="Van de Peer Y."/>
            <person name="Grigoriev I.V."/>
        </authorList>
    </citation>
    <scope>NUCLEOTIDE SEQUENCE [LARGE SCALE GENOMIC DNA]</scope>
    <source>
        <strain evidence="3">RCC299 / NOUM17</strain>
    </source>
</reference>
<keyword evidence="1" id="KW-1133">Transmembrane helix</keyword>
<accession>C1EG74</accession>
<keyword evidence="1" id="KW-0472">Membrane</keyword>